<evidence type="ECO:0000313" key="7">
    <source>
        <dbReference type="EMBL" id="MFC7201082.1"/>
    </source>
</evidence>
<feature type="transmembrane region" description="Helical" evidence="5">
    <location>
        <begin position="121"/>
        <end position="142"/>
    </location>
</feature>
<comment type="caution">
    <text evidence="7">The sequence shown here is derived from an EMBL/GenBank/DDBJ whole genome shotgun (WGS) entry which is preliminary data.</text>
</comment>
<evidence type="ECO:0000313" key="8">
    <source>
        <dbReference type="Proteomes" id="UP001596447"/>
    </source>
</evidence>
<dbReference type="SUPFAM" id="SSF46785">
    <property type="entry name" value="Winged helix' DNA-binding domain"/>
    <property type="match status" value="1"/>
</dbReference>
<dbReference type="InterPro" id="IPR056525">
    <property type="entry name" value="HVO_1552_C"/>
</dbReference>
<proteinExistence type="predicted"/>
<keyword evidence="5" id="KW-1133">Transmembrane helix</keyword>
<dbReference type="Pfam" id="PF12840">
    <property type="entry name" value="HTH_20"/>
    <property type="match status" value="1"/>
</dbReference>
<gene>
    <name evidence="7" type="ORF">ACFQJ9_16990</name>
</gene>
<dbReference type="EMBL" id="JBHTAR010000011">
    <property type="protein sequence ID" value="MFC7201082.1"/>
    <property type="molecule type" value="Genomic_DNA"/>
</dbReference>
<feature type="compositionally biased region" description="Basic and acidic residues" evidence="4">
    <location>
        <begin position="7"/>
        <end position="17"/>
    </location>
</feature>
<keyword evidence="5" id="KW-0472">Membrane</keyword>
<evidence type="ECO:0000256" key="1">
    <source>
        <dbReference type="ARBA" id="ARBA00023015"/>
    </source>
</evidence>
<dbReference type="AlphaFoldDB" id="A0ABD5Z764"/>
<dbReference type="InterPro" id="IPR036388">
    <property type="entry name" value="WH-like_DNA-bd_sf"/>
</dbReference>
<dbReference type="InterPro" id="IPR011991">
    <property type="entry name" value="ArsR-like_HTH"/>
</dbReference>
<keyword evidence="2" id="KW-0238">DNA-binding</keyword>
<feature type="compositionally biased region" description="Low complexity" evidence="4">
    <location>
        <begin position="161"/>
        <end position="177"/>
    </location>
</feature>
<dbReference type="GO" id="GO:0003677">
    <property type="term" value="F:DNA binding"/>
    <property type="evidence" value="ECO:0007669"/>
    <property type="project" value="UniProtKB-KW"/>
</dbReference>
<keyword evidence="5" id="KW-0812">Transmembrane</keyword>
<evidence type="ECO:0000256" key="5">
    <source>
        <dbReference type="SAM" id="Phobius"/>
    </source>
</evidence>
<dbReference type="PANTHER" id="PTHR43132:SF2">
    <property type="entry name" value="ARSENICAL RESISTANCE OPERON REPRESSOR ARSR-RELATED"/>
    <property type="match status" value="1"/>
</dbReference>
<dbReference type="InterPro" id="IPR036390">
    <property type="entry name" value="WH_DNA-bd_sf"/>
</dbReference>
<evidence type="ECO:0000256" key="2">
    <source>
        <dbReference type="ARBA" id="ARBA00023125"/>
    </source>
</evidence>
<feature type="domain" description="HTH arsR-type" evidence="6">
    <location>
        <begin position="29"/>
        <end position="109"/>
    </location>
</feature>
<dbReference type="InterPro" id="IPR051011">
    <property type="entry name" value="Metal_resp_trans_reg"/>
</dbReference>
<feature type="region of interest" description="Disordered" evidence="4">
    <location>
        <begin position="157"/>
        <end position="177"/>
    </location>
</feature>
<dbReference type="Proteomes" id="UP001596447">
    <property type="component" value="Unassembled WGS sequence"/>
</dbReference>
<dbReference type="RefSeq" id="WP_279527841.1">
    <property type="nucleotide sequence ID" value="NZ_CP122312.1"/>
</dbReference>
<feature type="region of interest" description="Disordered" evidence="4">
    <location>
        <begin position="1"/>
        <end position="24"/>
    </location>
</feature>
<dbReference type="InterPro" id="IPR001845">
    <property type="entry name" value="HTH_ArsR_DNA-bd_dom"/>
</dbReference>
<dbReference type="PANTHER" id="PTHR43132">
    <property type="entry name" value="ARSENICAL RESISTANCE OPERON REPRESSOR ARSR-RELATED"/>
    <property type="match status" value="1"/>
</dbReference>
<evidence type="ECO:0000256" key="3">
    <source>
        <dbReference type="ARBA" id="ARBA00023163"/>
    </source>
</evidence>
<dbReference type="CDD" id="cd00090">
    <property type="entry name" value="HTH_ARSR"/>
    <property type="match status" value="1"/>
</dbReference>
<dbReference type="SMART" id="SM00418">
    <property type="entry name" value="HTH_ARSR"/>
    <property type="match status" value="1"/>
</dbReference>
<dbReference type="Gene3D" id="1.10.10.10">
    <property type="entry name" value="Winged helix-like DNA-binding domain superfamily/Winged helix DNA-binding domain"/>
    <property type="match status" value="1"/>
</dbReference>
<protein>
    <submittedName>
        <fullName evidence="7">ArsR/SmtB family transcription factor</fullName>
    </submittedName>
</protein>
<keyword evidence="1" id="KW-0805">Transcription regulation</keyword>
<keyword evidence="3" id="KW-0804">Transcription</keyword>
<dbReference type="Pfam" id="PF24267">
    <property type="entry name" value="HVO_1552_C"/>
    <property type="match status" value="1"/>
</dbReference>
<evidence type="ECO:0000256" key="4">
    <source>
        <dbReference type="SAM" id="MobiDB-lite"/>
    </source>
</evidence>
<sequence length="224" mass="22876">MSLLPSESEREPPEGEPRVVGVDDEDAERLLAALSAETSRTILSELHESPRTASELAEQVDTTLQNAQYHLGKLQDAELVEVHDTRYSEKGREMNVYAPSAAPLVLFAGPESESEDVRSTLTSLLGGVGVLALASVAVQALLAPGGLSFGGSAGAGGDAATGGEATTTASQSGGGFSAASVETTTTAAREGAGTLAALPPGALFFLGGLFVLIVLGVVWAARRR</sequence>
<accession>A0ABD5Z764</accession>
<evidence type="ECO:0000259" key="6">
    <source>
        <dbReference type="SMART" id="SM00418"/>
    </source>
</evidence>
<keyword evidence="8" id="KW-1185">Reference proteome</keyword>
<name>A0ABD5Z764_9EURY</name>
<organism evidence="7 8">
    <name type="scientific">Halospeciosus flavus</name>
    <dbReference type="NCBI Taxonomy" id="3032283"/>
    <lineage>
        <taxon>Archaea</taxon>
        <taxon>Methanobacteriati</taxon>
        <taxon>Methanobacteriota</taxon>
        <taxon>Stenosarchaea group</taxon>
        <taxon>Halobacteria</taxon>
        <taxon>Halobacteriales</taxon>
        <taxon>Halobacteriaceae</taxon>
        <taxon>Halospeciosus</taxon>
    </lineage>
</organism>
<reference evidence="7 8" key="1">
    <citation type="journal article" date="2019" name="Int. J. Syst. Evol. Microbiol.">
        <title>The Global Catalogue of Microorganisms (GCM) 10K type strain sequencing project: providing services to taxonomists for standard genome sequencing and annotation.</title>
        <authorList>
            <consortium name="The Broad Institute Genomics Platform"/>
            <consortium name="The Broad Institute Genome Sequencing Center for Infectious Disease"/>
            <person name="Wu L."/>
            <person name="Ma J."/>
        </authorList>
    </citation>
    <scope>NUCLEOTIDE SEQUENCE [LARGE SCALE GENOMIC DNA]</scope>
    <source>
        <strain evidence="7 8">XZGYJ-43</strain>
    </source>
</reference>
<feature type="transmembrane region" description="Helical" evidence="5">
    <location>
        <begin position="202"/>
        <end position="221"/>
    </location>
</feature>